<evidence type="ECO:0000313" key="2">
    <source>
        <dbReference type="Proteomes" id="UP000198515"/>
    </source>
</evidence>
<dbReference type="AlphaFoldDB" id="A0A1C4FRS9"/>
<sequence length="91" mass="10443">MNYDKTQPKSVANTRNGYSIKAVTTVDSLQEQPKYPQISKSWRAHRENLNTLFRYLPDIQLSRFEAGELVPGQVVKASEVPWMLQARYAAD</sequence>
<proteinExistence type="predicted"/>
<dbReference type="Proteomes" id="UP000198515">
    <property type="component" value="Unassembled WGS sequence"/>
</dbReference>
<reference evidence="2" key="1">
    <citation type="submission" date="2016-08" db="EMBL/GenBank/DDBJ databases">
        <authorList>
            <person name="Varghese N."/>
            <person name="Submissions Spin"/>
        </authorList>
    </citation>
    <scope>NUCLEOTIDE SEQUENCE [LARGE SCALE GENOMIC DNA]</scope>
    <source>
        <strain evidence="2">REICA_142</strain>
    </source>
</reference>
<accession>A0A1C4FRS9</accession>
<name>A0A1C4FRS9_9ENTR</name>
<keyword evidence="2" id="KW-1185">Reference proteome</keyword>
<gene>
    <name evidence="1" type="ORF">GA0061070_104131</name>
</gene>
<evidence type="ECO:0000313" key="1">
    <source>
        <dbReference type="EMBL" id="SCC58524.1"/>
    </source>
</evidence>
<protein>
    <submittedName>
        <fullName evidence="1">Uncharacterized protein</fullName>
    </submittedName>
</protein>
<organism evidence="1 2">
    <name type="scientific">Kosakonia oryziphila</name>
    <dbReference type="NCBI Taxonomy" id="1005667"/>
    <lineage>
        <taxon>Bacteria</taxon>
        <taxon>Pseudomonadati</taxon>
        <taxon>Pseudomonadota</taxon>
        <taxon>Gammaproteobacteria</taxon>
        <taxon>Enterobacterales</taxon>
        <taxon>Enterobacteriaceae</taxon>
        <taxon>Kosakonia</taxon>
    </lineage>
</organism>
<dbReference type="EMBL" id="FMBC01000041">
    <property type="protein sequence ID" value="SCC58524.1"/>
    <property type="molecule type" value="Genomic_DNA"/>
</dbReference>